<comment type="similarity">
    <text evidence="2 7">Belongs to the ExbD/TolR family.</text>
</comment>
<dbReference type="Pfam" id="PF02472">
    <property type="entry name" value="ExbD"/>
    <property type="match status" value="1"/>
</dbReference>
<gene>
    <name evidence="9" type="ORF">DFP76_10862</name>
</gene>
<evidence type="ECO:0000256" key="6">
    <source>
        <dbReference type="ARBA" id="ARBA00023136"/>
    </source>
</evidence>
<dbReference type="GO" id="GO:0005886">
    <property type="term" value="C:plasma membrane"/>
    <property type="evidence" value="ECO:0007669"/>
    <property type="project" value="UniProtKB-SubCell"/>
</dbReference>
<protein>
    <submittedName>
        <fullName evidence="9">Biopolymer transport protein ExbD</fullName>
    </submittedName>
</protein>
<accession>A0A366CVP5</accession>
<dbReference type="OrthoDB" id="6121303at2"/>
<evidence type="ECO:0000256" key="4">
    <source>
        <dbReference type="ARBA" id="ARBA00022692"/>
    </source>
</evidence>
<comment type="subcellular location">
    <subcellularLocation>
        <location evidence="1">Cell membrane</location>
        <topology evidence="1">Single-pass membrane protein</topology>
    </subcellularLocation>
    <subcellularLocation>
        <location evidence="7">Cell membrane</location>
        <topology evidence="7">Single-pass type II membrane protein</topology>
    </subcellularLocation>
</comment>
<dbReference type="EMBL" id="QNRF01000008">
    <property type="protein sequence ID" value="RBO80199.1"/>
    <property type="molecule type" value="Genomic_DNA"/>
</dbReference>
<evidence type="ECO:0000256" key="5">
    <source>
        <dbReference type="ARBA" id="ARBA00022989"/>
    </source>
</evidence>
<reference evidence="9 10" key="1">
    <citation type="submission" date="2018-06" db="EMBL/GenBank/DDBJ databases">
        <title>Genomic Encyclopedia of Type Strains, Phase III (KMG-III): the genomes of soil and plant-associated and newly described type strains.</title>
        <authorList>
            <person name="Whitman W."/>
        </authorList>
    </citation>
    <scope>NUCLEOTIDE SEQUENCE [LARGE SCALE GENOMIC DNA]</scope>
    <source>
        <strain evidence="9 10">CECT 7732</strain>
    </source>
</reference>
<proteinExistence type="inferred from homology"/>
<dbReference type="InterPro" id="IPR003400">
    <property type="entry name" value="ExbD"/>
</dbReference>
<dbReference type="AlphaFoldDB" id="A0A366CVP5"/>
<dbReference type="GO" id="GO:0015031">
    <property type="term" value="P:protein transport"/>
    <property type="evidence" value="ECO:0007669"/>
    <property type="project" value="UniProtKB-KW"/>
</dbReference>
<feature type="transmembrane region" description="Helical" evidence="8">
    <location>
        <begin position="12"/>
        <end position="32"/>
    </location>
</feature>
<evidence type="ECO:0000313" key="9">
    <source>
        <dbReference type="EMBL" id="RBO80199.1"/>
    </source>
</evidence>
<keyword evidence="7" id="KW-0653">Protein transport</keyword>
<evidence type="ECO:0000256" key="3">
    <source>
        <dbReference type="ARBA" id="ARBA00022475"/>
    </source>
</evidence>
<evidence type="ECO:0000256" key="8">
    <source>
        <dbReference type="SAM" id="Phobius"/>
    </source>
</evidence>
<dbReference type="Proteomes" id="UP000252086">
    <property type="component" value="Unassembled WGS sequence"/>
</dbReference>
<dbReference type="GO" id="GO:0022857">
    <property type="term" value="F:transmembrane transporter activity"/>
    <property type="evidence" value="ECO:0007669"/>
    <property type="project" value="InterPro"/>
</dbReference>
<keyword evidence="3" id="KW-1003">Cell membrane</keyword>
<evidence type="ECO:0000256" key="1">
    <source>
        <dbReference type="ARBA" id="ARBA00004162"/>
    </source>
</evidence>
<dbReference type="PANTHER" id="PTHR30558">
    <property type="entry name" value="EXBD MEMBRANE COMPONENT OF PMF-DRIVEN MACROMOLECULE IMPORT SYSTEM"/>
    <property type="match status" value="1"/>
</dbReference>
<sequence length="142" mass="15733">MPLKLTQPKRKNAISLTPLIDVVFILLLFFMLTSSFVPWRIVDTPLSVASDAPKPESESENLILTLKLNDNQVWLADRSIRLSDQAAFQSLVEENNDGVFIIKAEDGVTLQTLMKLADRLKENGANTVSIANAFAMSETPSE</sequence>
<keyword evidence="6 8" id="KW-0472">Membrane</keyword>
<evidence type="ECO:0000256" key="2">
    <source>
        <dbReference type="ARBA" id="ARBA00005811"/>
    </source>
</evidence>
<keyword evidence="10" id="KW-1185">Reference proteome</keyword>
<organism evidence="9 10">
    <name type="scientific">Marinomonas aquiplantarum</name>
    <dbReference type="NCBI Taxonomy" id="491951"/>
    <lineage>
        <taxon>Bacteria</taxon>
        <taxon>Pseudomonadati</taxon>
        <taxon>Pseudomonadota</taxon>
        <taxon>Gammaproteobacteria</taxon>
        <taxon>Oceanospirillales</taxon>
        <taxon>Oceanospirillaceae</taxon>
        <taxon>Marinomonas</taxon>
    </lineage>
</organism>
<keyword evidence="4 7" id="KW-0812">Transmembrane</keyword>
<name>A0A366CVP5_9GAMM</name>
<evidence type="ECO:0000313" key="10">
    <source>
        <dbReference type="Proteomes" id="UP000252086"/>
    </source>
</evidence>
<keyword evidence="5 8" id="KW-1133">Transmembrane helix</keyword>
<dbReference type="RefSeq" id="WP_113875286.1">
    <property type="nucleotide sequence ID" value="NZ_QNRF01000008.1"/>
</dbReference>
<evidence type="ECO:0000256" key="7">
    <source>
        <dbReference type="RuleBase" id="RU003879"/>
    </source>
</evidence>
<keyword evidence="7" id="KW-0813">Transport</keyword>
<comment type="caution">
    <text evidence="9">The sequence shown here is derived from an EMBL/GenBank/DDBJ whole genome shotgun (WGS) entry which is preliminary data.</text>
</comment>